<dbReference type="GO" id="GO:0005524">
    <property type="term" value="F:ATP binding"/>
    <property type="evidence" value="ECO:0007669"/>
    <property type="project" value="UniProtKB-KW"/>
</dbReference>
<proteinExistence type="predicted"/>
<evidence type="ECO:0000256" key="3">
    <source>
        <dbReference type="ARBA" id="ARBA00022840"/>
    </source>
</evidence>
<keyword evidence="6" id="KW-1185">Reference proteome</keyword>
<accession>A0AAE3VHT7</accession>
<evidence type="ECO:0000256" key="2">
    <source>
        <dbReference type="ARBA" id="ARBA00022741"/>
    </source>
</evidence>
<dbReference type="AlphaFoldDB" id="A0AAE3VHT7"/>
<dbReference type="SMART" id="SM00382">
    <property type="entry name" value="AAA"/>
    <property type="match status" value="1"/>
</dbReference>
<organism evidence="5 6">
    <name type="scientific">Oligosphaera ethanolica</name>
    <dbReference type="NCBI Taxonomy" id="760260"/>
    <lineage>
        <taxon>Bacteria</taxon>
        <taxon>Pseudomonadati</taxon>
        <taxon>Lentisphaerota</taxon>
        <taxon>Oligosphaeria</taxon>
        <taxon>Oligosphaerales</taxon>
        <taxon>Oligosphaeraceae</taxon>
        <taxon>Oligosphaera</taxon>
    </lineage>
</organism>
<dbReference type="PROSITE" id="PS50893">
    <property type="entry name" value="ABC_TRANSPORTER_2"/>
    <property type="match status" value="1"/>
</dbReference>
<dbReference type="InterPro" id="IPR027417">
    <property type="entry name" value="P-loop_NTPase"/>
</dbReference>
<dbReference type="RefSeq" id="WP_307262579.1">
    <property type="nucleotide sequence ID" value="NZ_JAUSVL010000001.1"/>
</dbReference>
<sequence length="231" mass="25008">MQDHIVSSNNLSVGYGRDAVLSGVDLQIPHGILLPFVGPNGAGKSTLFNTLLGLQEPLAGSISRDFGDSPPGYVPQQKQLDPLYPVSVRQIVAMGLYPEIGLALRVPQCFQKRLDQTLATFQLDQHQHKRFAELSGGMKQKTLIARAFAANSDVIFLDEPTAGLDAAAETAVLNLLIAMNKHAGKTILIAHHRLEDLSRLAADVCYVNHGHAHIVSADQAIQEQLHPSETL</sequence>
<name>A0AAE3VHT7_9BACT</name>
<reference evidence="5" key="1">
    <citation type="submission" date="2023-07" db="EMBL/GenBank/DDBJ databases">
        <title>Genomic Encyclopedia of Type Strains, Phase IV (KMG-IV): sequencing the most valuable type-strain genomes for metagenomic binning, comparative biology and taxonomic classification.</title>
        <authorList>
            <person name="Goeker M."/>
        </authorList>
    </citation>
    <scope>NUCLEOTIDE SEQUENCE</scope>
    <source>
        <strain evidence="5">DSM 24202</strain>
    </source>
</reference>
<keyword evidence="2" id="KW-0547">Nucleotide-binding</keyword>
<dbReference type="SUPFAM" id="SSF52540">
    <property type="entry name" value="P-loop containing nucleoside triphosphate hydrolases"/>
    <property type="match status" value="1"/>
</dbReference>
<dbReference type="PANTHER" id="PTHR42734">
    <property type="entry name" value="METAL TRANSPORT SYSTEM ATP-BINDING PROTEIN TM_0124-RELATED"/>
    <property type="match status" value="1"/>
</dbReference>
<dbReference type="InterPro" id="IPR003593">
    <property type="entry name" value="AAA+_ATPase"/>
</dbReference>
<dbReference type="InterPro" id="IPR050153">
    <property type="entry name" value="Metal_Ion_Import_ABC"/>
</dbReference>
<protein>
    <submittedName>
        <fullName evidence="5">ABC-type Mn2+/Zn2+ transport system ATPase subunit</fullName>
    </submittedName>
</protein>
<comment type="caution">
    <text evidence="5">The sequence shown here is derived from an EMBL/GenBank/DDBJ whole genome shotgun (WGS) entry which is preliminary data.</text>
</comment>
<keyword evidence="1" id="KW-0813">Transport</keyword>
<dbReference type="Pfam" id="PF00005">
    <property type="entry name" value="ABC_tran"/>
    <property type="match status" value="1"/>
</dbReference>
<evidence type="ECO:0000313" key="5">
    <source>
        <dbReference type="EMBL" id="MDQ0290748.1"/>
    </source>
</evidence>
<dbReference type="Gene3D" id="3.40.50.300">
    <property type="entry name" value="P-loop containing nucleotide triphosphate hydrolases"/>
    <property type="match status" value="1"/>
</dbReference>
<gene>
    <name evidence="5" type="ORF">J3R75_002855</name>
</gene>
<evidence type="ECO:0000259" key="4">
    <source>
        <dbReference type="PROSITE" id="PS50893"/>
    </source>
</evidence>
<keyword evidence="3" id="KW-0067">ATP-binding</keyword>
<feature type="domain" description="ABC transporter" evidence="4">
    <location>
        <begin position="6"/>
        <end position="231"/>
    </location>
</feature>
<dbReference type="InterPro" id="IPR003439">
    <property type="entry name" value="ABC_transporter-like_ATP-bd"/>
</dbReference>
<evidence type="ECO:0000256" key="1">
    <source>
        <dbReference type="ARBA" id="ARBA00022448"/>
    </source>
</evidence>
<evidence type="ECO:0000313" key="6">
    <source>
        <dbReference type="Proteomes" id="UP001238163"/>
    </source>
</evidence>
<dbReference type="EMBL" id="JAUSVL010000001">
    <property type="protein sequence ID" value="MDQ0290748.1"/>
    <property type="molecule type" value="Genomic_DNA"/>
</dbReference>
<dbReference type="GO" id="GO:0016887">
    <property type="term" value="F:ATP hydrolysis activity"/>
    <property type="evidence" value="ECO:0007669"/>
    <property type="project" value="InterPro"/>
</dbReference>
<dbReference type="Proteomes" id="UP001238163">
    <property type="component" value="Unassembled WGS sequence"/>
</dbReference>